<proteinExistence type="predicted"/>
<evidence type="ECO:0000313" key="2">
    <source>
        <dbReference type="Proteomes" id="UP001230649"/>
    </source>
</evidence>
<name>A0ACC2V6Y0_9TREE</name>
<protein>
    <submittedName>
        <fullName evidence="1">Uncharacterized protein</fullName>
    </submittedName>
</protein>
<sequence length="329" mass="36783">MGPGESLAGEGLRQRRVPGQTRFEEGVVQAPERGERKKPSARLVWNRFKWCIFFANLLLLVYAIGILITALLVWFDVFYRADVIRVGNRTELIISTAAGALCLFTSLLGFAGIILNNRAFLAVYNLLLWACFALIVTPGYLTYKQHTFNLEGKINAQWSRVLGLSGRLRIQNQLDCCGYFSPFIEATTSNTCYARTTLPGCKSGYMKFERMVLKNWYIASFAIVPAHLGIIITALLCANHVTYRFGKGLMPKRYRLDAASMGVIMDEYAGQIAQRYGQDVAREALHRSTSDLQLKEKARAYSFTYPPSIATSESHDPAVLGVNTLPLRG</sequence>
<dbReference type="Proteomes" id="UP001230649">
    <property type="component" value="Unassembled WGS sequence"/>
</dbReference>
<comment type="caution">
    <text evidence="1">The sequence shown here is derived from an EMBL/GenBank/DDBJ whole genome shotgun (WGS) entry which is preliminary data.</text>
</comment>
<dbReference type="EMBL" id="JASBWS010000134">
    <property type="protein sequence ID" value="KAJ9094821.1"/>
    <property type="molecule type" value="Genomic_DNA"/>
</dbReference>
<reference evidence="1" key="1">
    <citation type="submission" date="2023-04" db="EMBL/GenBank/DDBJ databases">
        <title>Draft Genome sequencing of Naganishia species isolated from polar environments using Oxford Nanopore Technology.</title>
        <authorList>
            <person name="Leo P."/>
            <person name="Venkateswaran K."/>
        </authorList>
    </citation>
    <scope>NUCLEOTIDE SEQUENCE</scope>
    <source>
        <strain evidence="1">MNA-CCFEE 5262</strain>
    </source>
</reference>
<keyword evidence="2" id="KW-1185">Reference proteome</keyword>
<evidence type="ECO:0000313" key="1">
    <source>
        <dbReference type="EMBL" id="KAJ9094821.1"/>
    </source>
</evidence>
<accession>A0ACC2V6Y0</accession>
<gene>
    <name evidence="1" type="ORF">QFC20_006836</name>
</gene>
<organism evidence="1 2">
    <name type="scientific">Naganishia adeliensis</name>
    <dbReference type="NCBI Taxonomy" id="92952"/>
    <lineage>
        <taxon>Eukaryota</taxon>
        <taxon>Fungi</taxon>
        <taxon>Dikarya</taxon>
        <taxon>Basidiomycota</taxon>
        <taxon>Agaricomycotina</taxon>
        <taxon>Tremellomycetes</taxon>
        <taxon>Filobasidiales</taxon>
        <taxon>Filobasidiaceae</taxon>
        <taxon>Naganishia</taxon>
    </lineage>
</organism>